<keyword evidence="2" id="KW-1185">Reference proteome</keyword>
<protein>
    <submittedName>
        <fullName evidence="1">Uncharacterized protein</fullName>
    </submittedName>
</protein>
<dbReference type="Proteomes" id="UP001314170">
    <property type="component" value="Unassembled WGS sequence"/>
</dbReference>
<reference evidence="1 2" key="1">
    <citation type="submission" date="2024-01" db="EMBL/GenBank/DDBJ databases">
        <authorList>
            <person name="Waweru B."/>
        </authorList>
    </citation>
    <scope>NUCLEOTIDE SEQUENCE [LARGE SCALE GENOMIC DNA]</scope>
</reference>
<dbReference type="AlphaFoldDB" id="A0AAV1R342"/>
<comment type="caution">
    <text evidence="1">The sequence shown here is derived from an EMBL/GenBank/DDBJ whole genome shotgun (WGS) entry which is preliminary data.</text>
</comment>
<evidence type="ECO:0000313" key="2">
    <source>
        <dbReference type="Proteomes" id="UP001314170"/>
    </source>
</evidence>
<proteinExistence type="predicted"/>
<dbReference type="EMBL" id="CAWUPB010000851">
    <property type="protein sequence ID" value="CAK7327435.1"/>
    <property type="molecule type" value="Genomic_DNA"/>
</dbReference>
<gene>
    <name evidence="1" type="ORF">DCAF_LOCUS5147</name>
</gene>
<evidence type="ECO:0000313" key="1">
    <source>
        <dbReference type="EMBL" id="CAK7327435.1"/>
    </source>
</evidence>
<name>A0AAV1R342_9ROSI</name>
<accession>A0AAV1R342</accession>
<organism evidence="1 2">
    <name type="scientific">Dovyalis caffra</name>
    <dbReference type="NCBI Taxonomy" id="77055"/>
    <lineage>
        <taxon>Eukaryota</taxon>
        <taxon>Viridiplantae</taxon>
        <taxon>Streptophyta</taxon>
        <taxon>Embryophyta</taxon>
        <taxon>Tracheophyta</taxon>
        <taxon>Spermatophyta</taxon>
        <taxon>Magnoliopsida</taxon>
        <taxon>eudicotyledons</taxon>
        <taxon>Gunneridae</taxon>
        <taxon>Pentapetalae</taxon>
        <taxon>rosids</taxon>
        <taxon>fabids</taxon>
        <taxon>Malpighiales</taxon>
        <taxon>Salicaceae</taxon>
        <taxon>Flacourtieae</taxon>
        <taxon>Dovyalis</taxon>
    </lineage>
</organism>
<sequence length="86" mass="9555">MGVLSCGHEKGHVSGLLLTSRSRKEGVVGPYERRPAWCDRGVRLGDGSTTREWLLYKSWLARNRKEARDVGVVVKVIGKRKALHGA</sequence>